<evidence type="ECO:0000313" key="3">
    <source>
        <dbReference type="Proteomes" id="UP001165289"/>
    </source>
</evidence>
<organism evidence="2 3">
    <name type="scientific">Oopsacas minuta</name>
    <dbReference type="NCBI Taxonomy" id="111878"/>
    <lineage>
        <taxon>Eukaryota</taxon>
        <taxon>Metazoa</taxon>
        <taxon>Porifera</taxon>
        <taxon>Hexactinellida</taxon>
        <taxon>Hexasterophora</taxon>
        <taxon>Lyssacinosida</taxon>
        <taxon>Leucopsacidae</taxon>
        <taxon>Oopsacas</taxon>
    </lineage>
</organism>
<sequence>MASQLKSAFILFTVIILHMSVLSALPVSASSDPSIKVGITGADTAPETLIQSHSNLVSLPVSDGNLHIYALPVGNGDASVIQCPQGDIIILDMGQMSDEGWQPSQVKSFMANNLHSLTTIIISHPTESHYMILTELITAYSQVPALTRVILAGHYYDYDRYEMIFWMNKFQPIIEFVNSGFPCVSDCSIEPPSCKGSNHTVSFKILAANLGEYRQGRSITMHIKTEKPNFQLFWQGDVRGLDIEDQIVNEWHAMGYSLNSTHMKIGNRASKYDESNSETLLRAVTPQFAFSSNPYPGKWNLKPDCRTIFRLVGIMSIGKRSRSGNYACQNYNTLEVEQYENWCYNIFTTSPSPSDKSVVAIDVDLIAD</sequence>
<evidence type="ECO:0000256" key="1">
    <source>
        <dbReference type="SAM" id="SignalP"/>
    </source>
</evidence>
<evidence type="ECO:0000313" key="2">
    <source>
        <dbReference type="EMBL" id="KAI6648015.1"/>
    </source>
</evidence>
<keyword evidence="3" id="KW-1185">Reference proteome</keyword>
<gene>
    <name evidence="2" type="ORF">LOD99_8342</name>
</gene>
<comment type="caution">
    <text evidence="2">The sequence shown here is derived from an EMBL/GenBank/DDBJ whole genome shotgun (WGS) entry which is preliminary data.</text>
</comment>
<dbReference type="EMBL" id="JAKMXF010000334">
    <property type="protein sequence ID" value="KAI6648015.1"/>
    <property type="molecule type" value="Genomic_DNA"/>
</dbReference>
<dbReference type="SUPFAM" id="SSF56281">
    <property type="entry name" value="Metallo-hydrolase/oxidoreductase"/>
    <property type="match status" value="1"/>
</dbReference>
<name>A0AAV7JGJ7_9METZ</name>
<dbReference type="AlphaFoldDB" id="A0AAV7JGJ7"/>
<evidence type="ECO:0008006" key="4">
    <source>
        <dbReference type="Google" id="ProtNLM"/>
    </source>
</evidence>
<protein>
    <recommendedName>
        <fullName evidence="4">Metallo-beta-lactamase domain-containing protein</fullName>
    </recommendedName>
</protein>
<reference evidence="2 3" key="1">
    <citation type="journal article" date="2023" name="BMC Biol.">
        <title>The compact genome of the sponge Oopsacas minuta (Hexactinellida) is lacking key metazoan core genes.</title>
        <authorList>
            <person name="Santini S."/>
            <person name="Schenkelaars Q."/>
            <person name="Jourda C."/>
            <person name="Duchesne M."/>
            <person name="Belahbib H."/>
            <person name="Rocher C."/>
            <person name="Selva M."/>
            <person name="Riesgo A."/>
            <person name="Vervoort M."/>
            <person name="Leys S.P."/>
            <person name="Kodjabachian L."/>
            <person name="Le Bivic A."/>
            <person name="Borchiellini C."/>
            <person name="Claverie J.M."/>
            <person name="Renard E."/>
        </authorList>
    </citation>
    <scope>NUCLEOTIDE SEQUENCE [LARGE SCALE GENOMIC DNA]</scope>
    <source>
        <strain evidence="2">SPO-2</strain>
    </source>
</reference>
<dbReference type="Gene3D" id="3.60.15.10">
    <property type="entry name" value="Ribonuclease Z/Hydroxyacylglutathione hydrolase-like"/>
    <property type="match status" value="1"/>
</dbReference>
<proteinExistence type="predicted"/>
<feature type="chain" id="PRO_5043664213" description="Metallo-beta-lactamase domain-containing protein" evidence="1">
    <location>
        <begin position="25"/>
        <end position="368"/>
    </location>
</feature>
<feature type="signal peptide" evidence="1">
    <location>
        <begin position="1"/>
        <end position="24"/>
    </location>
</feature>
<keyword evidence="1" id="KW-0732">Signal</keyword>
<dbReference type="Proteomes" id="UP001165289">
    <property type="component" value="Unassembled WGS sequence"/>
</dbReference>
<accession>A0AAV7JGJ7</accession>
<dbReference type="InterPro" id="IPR036866">
    <property type="entry name" value="RibonucZ/Hydroxyglut_hydro"/>
</dbReference>